<dbReference type="InterPro" id="IPR000210">
    <property type="entry name" value="BTB/POZ_dom"/>
</dbReference>
<proteinExistence type="predicted"/>
<feature type="compositionally biased region" description="Low complexity" evidence="1">
    <location>
        <begin position="326"/>
        <end position="336"/>
    </location>
</feature>
<dbReference type="PANTHER" id="PTHR47679">
    <property type="entry name" value="PROTEIN TORNADO 1"/>
    <property type="match status" value="1"/>
</dbReference>
<feature type="domain" description="BTB" evidence="2">
    <location>
        <begin position="786"/>
        <end position="861"/>
    </location>
</feature>
<dbReference type="Proteomes" id="UP001150062">
    <property type="component" value="Unassembled WGS sequence"/>
</dbReference>
<evidence type="ECO:0000313" key="3">
    <source>
        <dbReference type="EMBL" id="KAJ6237033.1"/>
    </source>
</evidence>
<dbReference type="Gene3D" id="3.80.10.10">
    <property type="entry name" value="Ribonuclease Inhibitor"/>
    <property type="match status" value="3"/>
</dbReference>
<gene>
    <name evidence="3" type="ORF">M0813_03440</name>
</gene>
<dbReference type="SUPFAM" id="SSF52047">
    <property type="entry name" value="RNI-like"/>
    <property type="match status" value="2"/>
</dbReference>
<dbReference type="InterPro" id="IPR032675">
    <property type="entry name" value="LRR_dom_sf"/>
</dbReference>
<organism evidence="3 4">
    <name type="scientific">Anaeramoeba flamelloides</name>
    <dbReference type="NCBI Taxonomy" id="1746091"/>
    <lineage>
        <taxon>Eukaryota</taxon>
        <taxon>Metamonada</taxon>
        <taxon>Anaeramoebidae</taxon>
        <taxon>Anaeramoeba</taxon>
    </lineage>
</organism>
<evidence type="ECO:0000259" key="2">
    <source>
        <dbReference type="PROSITE" id="PS50097"/>
    </source>
</evidence>
<keyword evidence="4" id="KW-1185">Reference proteome</keyword>
<dbReference type="PANTHER" id="PTHR47679:SF2">
    <property type="entry name" value="C-TERMINAL OF ROC (COR) DOMAIN-CONTAINING PROTEIN"/>
    <property type="match status" value="1"/>
</dbReference>
<sequence>MYTLVRMDEYEIQQRDREEGKRKVNIRQPNFKAIGIINKITFEECFQDLPTLNIDHLDFSTLNLKDDQCRQLCTSLKKCKQIKSFSFCYGRLKAQQLKDILLSISTEVAITKLSFYMINFDNETLEIISKLISHNCSSLESVSIMSLDLSKDENNAMFKLLCKSIQKCKLDELFLIDLNLKEGCGRILSKMIQKMPYLETLNLDGNKSIFQNNVIDLNYLLMGGVLTNSTIKTLSLNQCKLKDECLQVIIKFLSKNQHVKELDLNGNKFEDHGIVIDFWRVLNRNQVVESIGLGQTYMGFLDSSEGLTSGISSLNNKSKKKKRKNQNQNQNQNENGQNKKKKYHRKELINAIVTCLRDTTKLKKLTMHRVCLKNDKHVGHINSLLHALSQNTSLVELEIDIFPLIFNLYSETRKPSTEGTDSSSDSEIDDELTRKYFLEFIHKHNKLKKATFLSGYTRNETVFLTQCLHTNKYINHLTLHPDSMTGTGFQYFEMLLSTLTNLKSFEISYPWNNEEFVPIMYAIINYSRYLKTLSISCDESEGKGSVDAICKLISLKSKKIKNLTISDINDLQLRKFNKLCTALLKNTKLEHVNMPVTTELNTKGWNKILNILDNNIHLNQFTMVYEDLEDFNRSPFEFKAQLLLNRNKRLQNTIIKDFYYYWQRRILKNNHEKIIKIANFPVDIKILKLRFPNNNINSIINALKLLFNHGNDNNTMFIPQNIHDFIRWLYTGLTTNRPVIFFYLNQMKEKSNLFFPETDLLKFISTPIETVLFNNYYSIELNSVRTDLIIVDQNNNELQIHSFVFQARSKLFNDFMTQRVNANYNPYEDNAIIFKDYSRLSKSSLKIFIGYLYFNKFIYPSNFDNNLKIKCLIQLQDAANFFQLYAHKHYQKIWNKEYNMLMRNKQL</sequence>
<comment type="caution">
    <text evidence="3">The sequence shown here is derived from an EMBL/GenBank/DDBJ whole genome shotgun (WGS) entry which is preliminary data.</text>
</comment>
<protein>
    <submittedName>
        <fullName evidence="3">Leucine rich repeat family protein</fullName>
    </submittedName>
</protein>
<feature type="region of interest" description="Disordered" evidence="1">
    <location>
        <begin position="312"/>
        <end position="342"/>
    </location>
</feature>
<dbReference type="PROSITE" id="PS50097">
    <property type="entry name" value="BTB"/>
    <property type="match status" value="1"/>
</dbReference>
<reference evidence="3" key="1">
    <citation type="submission" date="2022-08" db="EMBL/GenBank/DDBJ databases">
        <title>Novel sulfate-reducing endosymbionts in the free-living metamonad Anaeramoeba.</title>
        <authorList>
            <person name="Jerlstrom-Hultqvist J."/>
            <person name="Cepicka I."/>
            <person name="Gallot-Lavallee L."/>
            <person name="Salas-Leiva D."/>
            <person name="Curtis B.A."/>
            <person name="Zahonova K."/>
            <person name="Pipaliya S."/>
            <person name="Dacks J."/>
            <person name="Roger A.J."/>
        </authorList>
    </citation>
    <scope>NUCLEOTIDE SEQUENCE</scope>
    <source>
        <strain evidence="3">Schooner1</strain>
    </source>
</reference>
<evidence type="ECO:0000256" key="1">
    <source>
        <dbReference type="SAM" id="MobiDB-lite"/>
    </source>
</evidence>
<evidence type="ECO:0000313" key="4">
    <source>
        <dbReference type="Proteomes" id="UP001150062"/>
    </source>
</evidence>
<accession>A0ABQ8XYX3</accession>
<name>A0ABQ8XYX3_9EUKA</name>
<dbReference type="EMBL" id="JAOAOG010000240">
    <property type="protein sequence ID" value="KAJ6237033.1"/>
    <property type="molecule type" value="Genomic_DNA"/>
</dbReference>